<dbReference type="GeneID" id="43938189"/>
<reference evidence="4" key="1">
    <citation type="submission" date="2018-09" db="EMBL/GenBank/DDBJ databases">
        <title>Complete Genome Sequencing of Sulfolobus sp. JCM 16834.</title>
        <authorList>
            <person name="Kato S."/>
            <person name="Itoh T."/>
            <person name="Ohkuma M."/>
        </authorList>
    </citation>
    <scope>NUCLEOTIDE SEQUENCE [LARGE SCALE GENOMIC DNA]</scope>
    <source>
        <strain evidence="4">IC-007</strain>
    </source>
</reference>
<proteinExistence type="predicted"/>
<evidence type="ECO:0000313" key="1">
    <source>
        <dbReference type="EMBL" id="BBG23283.1"/>
    </source>
</evidence>
<evidence type="ECO:0000313" key="3">
    <source>
        <dbReference type="Proteomes" id="UP000322983"/>
    </source>
</evidence>
<dbReference type="KEGG" id="step:IC006_0567"/>
<dbReference type="EMBL" id="AP018930">
    <property type="protein sequence ID" value="BBG26035.1"/>
    <property type="molecule type" value="Genomic_DNA"/>
</dbReference>
<dbReference type="Proteomes" id="UP000325030">
    <property type="component" value="Chromosome"/>
</dbReference>
<accession>A0A510E0L3</accession>
<reference evidence="2 3" key="2">
    <citation type="journal article" date="2020" name="Int. J. Syst. Evol. Microbiol.">
        <title>Sulfuracidifex tepidarius gen. nov., sp. nov. and transfer of Sulfolobus metallicus Huber and Stetter 1992 to the genus Sulfuracidifex as Sulfuracidifex metallicus comb. nov.</title>
        <authorList>
            <person name="Itoh T."/>
            <person name="Miura T."/>
            <person name="Sakai H.D."/>
            <person name="Kato S."/>
            <person name="Ohkuma M."/>
            <person name="Takashina T."/>
        </authorList>
    </citation>
    <scope>NUCLEOTIDE SEQUENCE</scope>
    <source>
        <strain evidence="1 3">IC-006</strain>
        <strain evidence="2">IC-007</strain>
    </source>
</reference>
<dbReference type="AlphaFoldDB" id="A0A510E0L3"/>
<dbReference type="Proteomes" id="UP000322983">
    <property type="component" value="Chromosome"/>
</dbReference>
<accession>A0A510DSW2</accession>
<evidence type="ECO:0000313" key="4">
    <source>
        <dbReference type="Proteomes" id="UP000325030"/>
    </source>
</evidence>
<dbReference type="RefSeq" id="WP_156303773.1">
    <property type="nucleotide sequence ID" value="NZ_AP018929.1"/>
</dbReference>
<dbReference type="EMBL" id="AP018929">
    <property type="protein sequence ID" value="BBG23283.1"/>
    <property type="molecule type" value="Genomic_DNA"/>
</dbReference>
<organism evidence="2 4">
    <name type="scientific">Sulfuracidifex tepidarius</name>
    <dbReference type="NCBI Taxonomy" id="1294262"/>
    <lineage>
        <taxon>Archaea</taxon>
        <taxon>Thermoproteota</taxon>
        <taxon>Thermoprotei</taxon>
        <taxon>Sulfolobales</taxon>
        <taxon>Sulfolobaceae</taxon>
        <taxon>Sulfuracidifex</taxon>
    </lineage>
</organism>
<protein>
    <submittedName>
        <fullName evidence="2">Uncharacterized protein</fullName>
    </submittedName>
</protein>
<gene>
    <name evidence="1" type="ORF">IC006_0567</name>
    <name evidence="2" type="ORF">IC007_0540</name>
</gene>
<evidence type="ECO:0000313" key="2">
    <source>
        <dbReference type="EMBL" id="BBG26035.1"/>
    </source>
</evidence>
<sequence length="46" mass="5025">MKKQFTSSRGREGGISHNVILIQDNVAGVPPVTFYGDSGEIYRVLS</sequence>
<keyword evidence="3" id="KW-1185">Reference proteome</keyword>
<name>A0A510E0L3_9CREN</name>